<feature type="non-terminal residue" evidence="1">
    <location>
        <position position="1"/>
    </location>
</feature>
<dbReference type="STRING" id="50990.A0A4Y7PHA8"/>
<sequence length="101" mass="11527">VSPLYLIAVFIALVLNVFGHVTRPWCNVVLRLLKKLLEYALPTGENDLPYRNAFLKAFPLDVRAVRKTFDLEAETTIYASCPKCCCTYKPTWDGKVFVYPP</sequence>
<protein>
    <submittedName>
        <fullName evidence="1">Uncharacterized protein</fullName>
    </submittedName>
</protein>
<proteinExistence type="predicted"/>
<organism evidence="1 2">
    <name type="scientific">Rickenella mellea</name>
    <dbReference type="NCBI Taxonomy" id="50990"/>
    <lineage>
        <taxon>Eukaryota</taxon>
        <taxon>Fungi</taxon>
        <taxon>Dikarya</taxon>
        <taxon>Basidiomycota</taxon>
        <taxon>Agaricomycotina</taxon>
        <taxon>Agaricomycetes</taxon>
        <taxon>Hymenochaetales</taxon>
        <taxon>Rickenellaceae</taxon>
        <taxon>Rickenella</taxon>
    </lineage>
</organism>
<dbReference type="Proteomes" id="UP000294933">
    <property type="component" value="Unassembled WGS sequence"/>
</dbReference>
<gene>
    <name evidence="1" type="ORF">BD410DRAFT_696524</name>
</gene>
<dbReference type="EMBL" id="ML170371">
    <property type="protein sequence ID" value="TDL14212.1"/>
    <property type="molecule type" value="Genomic_DNA"/>
</dbReference>
<dbReference type="VEuPathDB" id="FungiDB:BD410DRAFT_696524"/>
<name>A0A4Y7PHA8_9AGAM</name>
<dbReference type="OrthoDB" id="2657344at2759"/>
<evidence type="ECO:0000313" key="1">
    <source>
        <dbReference type="EMBL" id="TDL14212.1"/>
    </source>
</evidence>
<reference evidence="1 2" key="1">
    <citation type="submission" date="2018-06" db="EMBL/GenBank/DDBJ databases">
        <title>A transcriptomic atlas of mushroom development highlights an independent origin of complex multicellularity.</title>
        <authorList>
            <consortium name="DOE Joint Genome Institute"/>
            <person name="Krizsan K."/>
            <person name="Almasi E."/>
            <person name="Merenyi Z."/>
            <person name="Sahu N."/>
            <person name="Viragh M."/>
            <person name="Koszo T."/>
            <person name="Mondo S."/>
            <person name="Kiss B."/>
            <person name="Balint B."/>
            <person name="Kues U."/>
            <person name="Barry K."/>
            <person name="Hegedus J.C."/>
            <person name="Henrissat B."/>
            <person name="Johnson J."/>
            <person name="Lipzen A."/>
            <person name="Ohm R."/>
            <person name="Nagy I."/>
            <person name="Pangilinan J."/>
            <person name="Yan J."/>
            <person name="Xiong Y."/>
            <person name="Grigoriev I.V."/>
            <person name="Hibbett D.S."/>
            <person name="Nagy L.G."/>
        </authorList>
    </citation>
    <scope>NUCLEOTIDE SEQUENCE [LARGE SCALE GENOMIC DNA]</scope>
    <source>
        <strain evidence="1 2">SZMC22713</strain>
    </source>
</reference>
<keyword evidence="2" id="KW-1185">Reference proteome</keyword>
<dbReference type="AlphaFoldDB" id="A0A4Y7PHA8"/>
<evidence type="ECO:0000313" key="2">
    <source>
        <dbReference type="Proteomes" id="UP000294933"/>
    </source>
</evidence>
<feature type="non-terminal residue" evidence="1">
    <location>
        <position position="101"/>
    </location>
</feature>
<accession>A0A4Y7PHA8</accession>